<evidence type="ECO:0000313" key="2">
    <source>
        <dbReference type="EMBL" id="KKK87898.1"/>
    </source>
</evidence>
<proteinExistence type="predicted"/>
<evidence type="ECO:0000256" key="1">
    <source>
        <dbReference type="SAM" id="Phobius"/>
    </source>
</evidence>
<protein>
    <submittedName>
        <fullName evidence="2">Uncharacterized protein</fullName>
    </submittedName>
</protein>
<name>A0A0F8Z2M5_9ZZZZ</name>
<dbReference type="EMBL" id="LAZR01050197">
    <property type="protein sequence ID" value="KKK87898.1"/>
    <property type="molecule type" value="Genomic_DNA"/>
</dbReference>
<keyword evidence="1" id="KW-1133">Transmembrane helix</keyword>
<gene>
    <name evidence="2" type="ORF">LCGC14_2748600</name>
</gene>
<dbReference type="AlphaFoldDB" id="A0A0F8Z2M5"/>
<keyword evidence="1" id="KW-0472">Membrane</keyword>
<sequence>MEYLLEALITIVLALLIWLIIRTKRLSDTSIATDKIINDIQLIHKRLVVGLAEFDKTMNTVIVSSLPRDGFPHQVEACWEDVGARGRFLTDLGGMSEAMKDEMFAEFIKALDKPIPTTPAAGSFNDIMLDLDAWLTKQYLQEDDEFVLLRRSNSDATQRNKTVQEVTTQGTQA</sequence>
<feature type="transmembrane region" description="Helical" evidence="1">
    <location>
        <begin position="6"/>
        <end position="21"/>
    </location>
</feature>
<comment type="caution">
    <text evidence="2">The sequence shown here is derived from an EMBL/GenBank/DDBJ whole genome shotgun (WGS) entry which is preliminary data.</text>
</comment>
<reference evidence="2" key="1">
    <citation type="journal article" date="2015" name="Nature">
        <title>Complex archaea that bridge the gap between prokaryotes and eukaryotes.</title>
        <authorList>
            <person name="Spang A."/>
            <person name="Saw J.H."/>
            <person name="Jorgensen S.L."/>
            <person name="Zaremba-Niedzwiedzka K."/>
            <person name="Martijn J."/>
            <person name="Lind A.E."/>
            <person name="van Eijk R."/>
            <person name="Schleper C."/>
            <person name="Guy L."/>
            <person name="Ettema T.J."/>
        </authorList>
    </citation>
    <scope>NUCLEOTIDE SEQUENCE</scope>
</reference>
<organism evidence="2">
    <name type="scientific">marine sediment metagenome</name>
    <dbReference type="NCBI Taxonomy" id="412755"/>
    <lineage>
        <taxon>unclassified sequences</taxon>
        <taxon>metagenomes</taxon>
        <taxon>ecological metagenomes</taxon>
    </lineage>
</organism>
<keyword evidence="1" id="KW-0812">Transmembrane</keyword>
<accession>A0A0F8Z2M5</accession>